<feature type="chain" id="PRO_5001918067" description="Lipoprotein" evidence="3">
    <location>
        <begin position="22"/>
        <end position="266"/>
    </location>
</feature>
<evidence type="ECO:0000256" key="2">
    <source>
        <dbReference type="SAM" id="MobiDB-lite"/>
    </source>
</evidence>
<dbReference type="Proteomes" id="UP000029444">
    <property type="component" value="Unassembled WGS sequence"/>
</dbReference>
<sequence length="266" mass="27921">MRAIALSFLTGLLCACGGSSSDNTTSQLGQQVDQIERQSDALSDAINSSLQSLELEASAQAGPSSIVVDQVSGDYQAQLATHANLLKECDALRVRIEQQIADTPELNYSALEELETLSAEQVAACRELPALQPGLDQIAQLLNSLSGTLQALEQQVTDAKALLASLSGQAADITLIPGTMGPAGPQGPKGNLGSQGPKGATGEEGEHYTRDEVETMVSQLNNGWGDRDTGTLSEDEAKIAELEEKLTALIALAVSIKTYGEPWADQ</sequence>
<dbReference type="AlphaFoldDB" id="A0A095SKQ5"/>
<proteinExistence type="predicted"/>
<keyword evidence="1" id="KW-0175">Coiled coil</keyword>
<protein>
    <recommendedName>
        <fullName evidence="6">Lipoprotein</fullName>
    </recommendedName>
</protein>
<keyword evidence="3" id="KW-0732">Signal</keyword>
<accession>A0A095SKQ5</accession>
<dbReference type="PATRIC" id="fig|1177154.3.peg.1590"/>
<dbReference type="Gene3D" id="1.20.5.320">
    <property type="entry name" value="6-Phosphogluconate Dehydrogenase, domain 3"/>
    <property type="match status" value="1"/>
</dbReference>
<feature type="signal peptide" evidence="3">
    <location>
        <begin position="1"/>
        <end position="21"/>
    </location>
</feature>
<organism evidence="4 5">
    <name type="scientific">Alcanivorax nanhaiticus</name>
    <dbReference type="NCBI Taxonomy" id="1177154"/>
    <lineage>
        <taxon>Bacteria</taxon>
        <taxon>Pseudomonadati</taxon>
        <taxon>Pseudomonadota</taxon>
        <taxon>Gammaproteobacteria</taxon>
        <taxon>Oceanospirillales</taxon>
        <taxon>Alcanivoracaceae</taxon>
        <taxon>Alcanivorax</taxon>
    </lineage>
</organism>
<gene>
    <name evidence="4" type="ORF">Y5S_01561</name>
</gene>
<keyword evidence="5" id="KW-1185">Reference proteome</keyword>
<name>A0A095SKQ5_9GAMM</name>
<evidence type="ECO:0008006" key="6">
    <source>
        <dbReference type="Google" id="ProtNLM"/>
    </source>
</evidence>
<feature type="coiled-coil region" evidence="1">
    <location>
        <begin position="135"/>
        <end position="169"/>
    </location>
</feature>
<evidence type="ECO:0000313" key="5">
    <source>
        <dbReference type="Proteomes" id="UP000029444"/>
    </source>
</evidence>
<evidence type="ECO:0000256" key="3">
    <source>
        <dbReference type="SAM" id="SignalP"/>
    </source>
</evidence>
<dbReference type="STRING" id="1177154.Y5S_01561"/>
<dbReference type="PROSITE" id="PS51257">
    <property type="entry name" value="PROKAR_LIPOPROTEIN"/>
    <property type="match status" value="1"/>
</dbReference>
<evidence type="ECO:0000256" key="1">
    <source>
        <dbReference type="SAM" id="Coils"/>
    </source>
</evidence>
<feature type="region of interest" description="Disordered" evidence="2">
    <location>
        <begin position="180"/>
        <end position="207"/>
    </location>
</feature>
<dbReference type="RefSeq" id="WP_052041465.1">
    <property type="nucleotide sequence ID" value="NZ_ARXV01000005.1"/>
</dbReference>
<evidence type="ECO:0000313" key="4">
    <source>
        <dbReference type="EMBL" id="KGD65127.1"/>
    </source>
</evidence>
<reference evidence="4 5" key="1">
    <citation type="submission" date="2012-09" db="EMBL/GenBank/DDBJ databases">
        <title>Genome Sequence of alkane-degrading Bacterium Alcanivorax sp. 19-m-6.</title>
        <authorList>
            <person name="Lai Q."/>
            <person name="Shao Z."/>
        </authorList>
    </citation>
    <scope>NUCLEOTIDE SEQUENCE [LARGE SCALE GENOMIC DNA]</scope>
    <source>
        <strain evidence="4 5">19-m-6</strain>
    </source>
</reference>
<comment type="caution">
    <text evidence="4">The sequence shown here is derived from an EMBL/GenBank/DDBJ whole genome shotgun (WGS) entry which is preliminary data.</text>
</comment>
<dbReference type="EMBL" id="ARXV01000005">
    <property type="protein sequence ID" value="KGD65127.1"/>
    <property type="molecule type" value="Genomic_DNA"/>
</dbReference>